<reference evidence="3" key="1">
    <citation type="submission" date="2016-04" db="EMBL/GenBank/DDBJ databases">
        <title>Cephalotus genome sequencing.</title>
        <authorList>
            <person name="Fukushima K."/>
            <person name="Hasebe M."/>
            <person name="Fang X."/>
        </authorList>
    </citation>
    <scope>NUCLEOTIDE SEQUENCE [LARGE SCALE GENOMIC DNA]</scope>
    <source>
        <strain evidence="3">cv. St1</strain>
    </source>
</reference>
<dbReference type="InParanoid" id="A0A1Q3DKS8"/>
<dbReference type="PANTHER" id="PTHR33116:SF84">
    <property type="entry name" value="RNA-DIRECTED DNA POLYMERASE"/>
    <property type="match status" value="1"/>
</dbReference>
<name>A0A1Q3DKS8_CEPFO</name>
<evidence type="ECO:0000313" key="3">
    <source>
        <dbReference type="Proteomes" id="UP000187406"/>
    </source>
</evidence>
<proteinExistence type="predicted"/>
<evidence type="ECO:0000313" key="2">
    <source>
        <dbReference type="EMBL" id="GAV93084.1"/>
    </source>
</evidence>
<dbReference type="AlphaFoldDB" id="A0A1Q3DKS8"/>
<organism evidence="2 3">
    <name type="scientific">Cephalotus follicularis</name>
    <name type="common">Albany pitcher plant</name>
    <dbReference type="NCBI Taxonomy" id="3775"/>
    <lineage>
        <taxon>Eukaryota</taxon>
        <taxon>Viridiplantae</taxon>
        <taxon>Streptophyta</taxon>
        <taxon>Embryophyta</taxon>
        <taxon>Tracheophyta</taxon>
        <taxon>Spermatophyta</taxon>
        <taxon>Magnoliopsida</taxon>
        <taxon>eudicotyledons</taxon>
        <taxon>Gunneridae</taxon>
        <taxon>Pentapetalae</taxon>
        <taxon>rosids</taxon>
        <taxon>fabids</taxon>
        <taxon>Oxalidales</taxon>
        <taxon>Cephalotaceae</taxon>
        <taxon>Cephalotus</taxon>
    </lineage>
</organism>
<keyword evidence="3" id="KW-1185">Reference proteome</keyword>
<comment type="caution">
    <text evidence="2">The sequence shown here is derived from an EMBL/GenBank/DDBJ whole genome shotgun (WGS) entry which is preliminary data.</text>
</comment>
<gene>
    <name evidence="2" type="ORF">CFOL_v3_36462</name>
</gene>
<dbReference type="EMBL" id="BDDD01014699">
    <property type="protein sequence ID" value="GAV93084.1"/>
    <property type="molecule type" value="Genomic_DNA"/>
</dbReference>
<feature type="non-terminal residue" evidence="2">
    <location>
        <position position="1"/>
    </location>
</feature>
<evidence type="ECO:0000259" key="1">
    <source>
        <dbReference type="Pfam" id="PF13966"/>
    </source>
</evidence>
<dbReference type="Proteomes" id="UP000187406">
    <property type="component" value="Unassembled WGS sequence"/>
</dbReference>
<dbReference type="PANTHER" id="PTHR33116">
    <property type="entry name" value="REVERSE TRANSCRIPTASE ZINC-BINDING DOMAIN-CONTAINING PROTEIN-RELATED-RELATED"/>
    <property type="match status" value="1"/>
</dbReference>
<protein>
    <submittedName>
        <fullName evidence="2">Zf-RVT domain-containing protein</fullName>
    </submittedName>
</protein>
<dbReference type="InterPro" id="IPR026960">
    <property type="entry name" value="RVT-Znf"/>
</dbReference>
<dbReference type="OrthoDB" id="1622315at2759"/>
<accession>A0A1Q3DKS8</accession>
<sequence length="299" mass="34445">QILLLRPLAREHLIYKCGNGERFSLWFDPWLQGDSIHARYGRRVMYDTGLGSQARVKDVLREGQWCWPQVSGNLMEIQQRVGDIPTSTNPDTIFWAKVGDSFSTSRAWCAIRTRSNIVECHELVWHPKRIPKHAFSLWLAIRGAHRTRDKLVTMGVTHTALCVFHCGENESAEHLFFQCPFSATVWRDVLKMCNITRPLLAWDNEVRWMTEHARGNSFPHMVRKLAFAATVYHVWLERNRRCFSNRFLLPQDIVHKVSMDVSGKIAIANNAQRNDHHHSLCVNWGVPMGSDCSAWGVGT</sequence>
<feature type="domain" description="Reverse transcriptase zinc-binding" evidence="1">
    <location>
        <begin position="102"/>
        <end position="186"/>
    </location>
</feature>
<dbReference type="Pfam" id="PF13966">
    <property type="entry name" value="zf-RVT"/>
    <property type="match status" value="1"/>
</dbReference>